<reference evidence="1" key="1">
    <citation type="submission" date="2016-05" db="EMBL/GenBank/DDBJ databases">
        <authorList>
            <person name="Lavstsen T."/>
            <person name="Jespersen J.S."/>
        </authorList>
    </citation>
    <scope>NUCLEOTIDE SEQUENCE</scope>
    <source>
        <tissue evidence="1">Brain</tissue>
    </source>
</reference>
<proteinExistence type="predicted"/>
<sequence length="87" mass="9741">MRLTTIPLTSKFLGELDRQTDNLMKVFNSKGGAAGRKMAAIVAQMDNNEDINVRRDCVLSIYLNEDLDTLVKEHVVCMPAYCAFGQM</sequence>
<organism evidence="1">
    <name type="scientific">Nothobranchius rachovii</name>
    <name type="common">bluefin notho</name>
    <dbReference type="NCBI Taxonomy" id="451742"/>
    <lineage>
        <taxon>Eukaryota</taxon>
        <taxon>Metazoa</taxon>
        <taxon>Chordata</taxon>
        <taxon>Craniata</taxon>
        <taxon>Vertebrata</taxon>
        <taxon>Euteleostomi</taxon>
        <taxon>Actinopterygii</taxon>
        <taxon>Neopterygii</taxon>
        <taxon>Teleostei</taxon>
        <taxon>Neoteleostei</taxon>
        <taxon>Acanthomorphata</taxon>
        <taxon>Ovalentaria</taxon>
        <taxon>Atherinomorphae</taxon>
        <taxon>Cyprinodontiformes</taxon>
        <taxon>Nothobranchiidae</taxon>
        <taxon>Nothobranchius</taxon>
    </lineage>
</organism>
<name>A0A1A8QTA4_9TELE</name>
<accession>A0A1A8QTA4</accession>
<dbReference type="AlphaFoldDB" id="A0A1A8QTA4"/>
<gene>
    <name evidence="1" type="primary">SI:DKEYP-101E12.1</name>
</gene>
<evidence type="ECO:0000313" key="1">
    <source>
        <dbReference type="EMBL" id="SBR96279.1"/>
    </source>
</evidence>
<reference evidence="1" key="2">
    <citation type="submission" date="2016-06" db="EMBL/GenBank/DDBJ databases">
        <title>The genome of a short-lived fish provides insights into sex chromosome evolution and the genetic control of aging.</title>
        <authorList>
            <person name="Reichwald K."/>
            <person name="Felder M."/>
            <person name="Petzold A."/>
            <person name="Koch P."/>
            <person name="Groth M."/>
            <person name="Platzer M."/>
        </authorList>
    </citation>
    <scope>NUCLEOTIDE SEQUENCE</scope>
    <source>
        <tissue evidence="1">Brain</tissue>
    </source>
</reference>
<dbReference type="EMBL" id="HAEI01015817">
    <property type="protein sequence ID" value="SBS18286.1"/>
    <property type="molecule type" value="Transcribed_RNA"/>
</dbReference>
<protein>
    <submittedName>
        <fullName evidence="1">Si:dkeyp-101e12.1</fullName>
    </submittedName>
</protein>
<dbReference type="EMBL" id="HAEH01013002">
    <property type="protein sequence ID" value="SBR96279.1"/>
    <property type="molecule type" value="Transcribed_RNA"/>
</dbReference>